<keyword evidence="4 6" id="KW-0472">Membrane</keyword>
<evidence type="ECO:0000256" key="4">
    <source>
        <dbReference type="ARBA" id="ARBA00023136"/>
    </source>
</evidence>
<feature type="transmembrane region" description="Helical" evidence="6">
    <location>
        <begin position="229"/>
        <end position="252"/>
    </location>
</feature>
<gene>
    <name evidence="8" type="ORF">GCM10007362_38490</name>
</gene>
<sequence>MDGRHGDNGNEGGRNGAGQKEGGLFGRDESQNRNPRSDGHGAYGQGSYRDEPNEENRYGRQPNDPYGKSPGEQHGSRREEDRARGGLSPWLRVWIHPRQVTRDFMRSSDPLRGALLLALIAGVFNALNTASTRNSGDVMSAGSLAVSVLLGGLIGGLATYYIGAWLMKLVGGWLGGVGSTRDMRIVSGRISGMLGIMVGLFWIPELLIAGMENFTYLTPNLDASMPRTLLYLLFVLLEFAFSAWSFVAILHAAGEAHRFSAWKALLMFVILGFCVFLLVFIVILVIALTFGAAFGAFGF</sequence>
<comment type="subcellular location">
    <subcellularLocation>
        <location evidence="1">Membrane</location>
        <topology evidence="1">Multi-pass membrane protein</topology>
    </subcellularLocation>
</comment>
<proteinExistence type="predicted"/>
<evidence type="ECO:0000256" key="6">
    <source>
        <dbReference type="SAM" id="Phobius"/>
    </source>
</evidence>
<keyword evidence="2 6" id="KW-0812">Transmembrane</keyword>
<evidence type="ECO:0000256" key="3">
    <source>
        <dbReference type="ARBA" id="ARBA00022989"/>
    </source>
</evidence>
<feature type="transmembrane region" description="Helical" evidence="6">
    <location>
        <begin position="111"/>
        <end position="130"/>
    </location>
</feature>
<reference evidence="9" key="1">
    <citation type="journal article" date="2019" name="Int. J. Syst. Evol. Microbiol.">
        <title>The Global Catalogue of Microorganisms (GCM) 10K type strain sequencing project: providing services to taxonomists for standard genome sequencing and annotation.</title>
        <authorList>
            <consortium name="The Broad Institute Genomics Platform"/>
            <consortium name="The Broad Institute Genome Sequencing Center for Infectious Disease"/>
            <person name="Wu L."/>
            <person name="Ma J."/>
        </authorList>
    </citation>
    <scope>NUCLEOTIDE SEQUENCE [LARGE SCALE GENOMIC DNA]</scope>
    <source>
        <strain evidence="9">CCM 8702</strain>
    </source>
</reference>
<dbReference type="Proteomes" id="UP000605427">
    <property type="component" value="Unassembled WGS sequence"/>
</dbReference>
<evidence type="ECO:0000313" key="9">
    <source>
        <dbReference type="Proteomes" id="UP000605427"/>
    </source>
</evidence>
<dbReference type="RefSeq" id="WP_172241005.1">
    <property type="nucleotide sequence ID" value="NZ_BMDD01000005.1"/>
</dbReference>
<feature type="compositionally biased region" description="Basic and acidic residues" evidence="5">
    <location>
        <begin position="74"/>
        <end position="83"/>
    </location>
</feature>
<keyword evidence="9" id="KW-1185">Reference proteome</keyword>
<evidence type="ECO:0000256" key="5">
    <source>
        <dbReference type="SAM" id="MobiDB-lite"/>
    </source>
</evidence>
<protein>
    <recommendedName>
        <fullName evidence="7">Yip1 domain-containing protein</fullName>
    </recommendedName>
</protein>
<feature type="compositionally biased region" description="Basic and acidic residues" evidence="5">
    <location>
        <begin position="48"/>
        <end position="58"/>
    </location>
</feature>
<dbReference type="Pfam" id="PF04893">
    <property type="entry name" value="Yip1"/>
    <property type="match status" value="1"/>
</dbReference>
<keyword evidence="3 6" id="KW-1133">Transmembrane helix</keyword>
<organism evidence="8 9">
    <name type="scientific">Saccharibacillus endophyticus</name>
    <dbReference type="NCBI Taxonomy" id="2060666"/>
    <lineage>
        <taxon>Bacteria</taxon>
        <taxon>Bacillati</taxon>
        <taxon>Bacillota</taxon>
        <taxon>Bacilli</taxon>
        <taxon>Bacillales</taxon>
        <taxon>Paenibacillaceae</taxon>
        <taxon>Saccharibacillus</taxon>
    </lineage>
</organism>
<feature type="domain" description="Yip1" evidence="7">
    <location>
        <begin position="92"/>
        <end position="282"/>
    </location>
</feature>
<feature type="transmembrane region" description="Helical" evidence="6">
    <location>
        <begin position="188"/>
        <end position="209"/>
    </location>
</feature>
<feature type="region of interest" description="Disordered" evidence="5">
    <location>
        <begin position="1"/>
        <end position="83"/>
    </location>
</feature>
<feature type="compositionally biased region" description="Gly residues" evidence="5">
    <location>
        <begin position="9"/>
        <end position="25"/>
    </location>
</feature>
<feature type="transmembrane region" description="Helical" evidence="6">
    <location>
        <begin position="142"/>
        <end position="167"/>
    </location>
</feature>
<name>A0ABQ2A124_9BACL</name>
<feature type="compositionally biased region" description="Basic and acidic residues" evidence="5">
    <location>
        <begin position="26"/>
        <end position="39"/>
    </location>
</feature>
<dbReference type="EMBL" id="BMDD01000005">
    <property type="protein sequence ID" value="GGH84138.1"/>
    <property type="molecule type" value="Genomic_DNA"/>
</dbReference>
<evidence type="ECO:0000256" key="1">
    <source>
        <dbReference type="ARBA" id="ARBA00004141"/>
    </source>
</evidence>
<evidence type="ECO:0000313" key="8">
    <source>
        <dbReference type="EMBL" id="GGH84138.1"/>
    </source>
</evidence>
<dbReference type="InterPro" id="IPR006977">
    <property type="entry name" value="Yip1_dom"/>
</dbReference>
<feature type="transmembrane region" description="Helical" evidence="6">
    <location>
        <begin position="264"/>
        <end position="297"/>
    </location>
</feature>
<evidence type="ECO:0000259" key="7">
    <source>
        <dbReference type="Pfam" id="PF04893"/>
    </source>
</evidence>
<evidence type="ECO:0000256" key="2">
    <source>
        <dbReference type="ARBA" id="ARBA00022692"/>
    </source>
</evidence>
<accession>A0ABQ2A124</accession>
<comment type="caution">
    <text evidence="8">The sequence shown here is derived from an EMBL/GenBank/DDBJ whole genome shotgun (WGS) entry which is preliminary data.</text>
</comment>